<accession>A0ABX0PKB2</accession>
<comment type="caution">
    <text evidence="3">The sequence shown here is derived from an EMBL/GenBank/DDBJ whole genome shotgun (WGS) entry which is preliminary data.</text>
</comment>
<dbReference type="Proteomes" id="UP000716322">
    <property type="component" value="Unassembled WGS sequence"/>
</dbReference>
<dbReference type="Gene3D" id="3.40.50.720">
    <property type="entry name" value="NAD(P)-binding Rossmann-like Domain"/>
    <property type="match status" value="1"/>
</dbReference>
<dbReference type="Pfam" id="PF00106">
    <property type="entry name" value="adh_short"/>
    <property type="match status" value="1"/>
</dbReference>
<keyword evidence="4" id="KW-1185">Reference proteome</keyword>
<evidence type="ECO:0000256" key="2">
    <source>
        <dbReference type="ARBA" id="ARBA00023002"/>
    </source>
</evidence>
<protein>
    <submittedName>
        <fullName evidence="3">SDR family NAD(P)-dependent oxidoreductase</fullName>
    </submittedName>
</protein>
<dbReference type="RefSeq" id="WP_166862950.1">
    <property type="nucleotide sequence ID" value="NZ_JAAQOM010000018.1"/>
</dbReference>
<dbReference type="PANTHER" id="PTHR43669">
    <property type="entry name" value="5-KETO-D-GLUCONATE 5-REDUCTASE"/>
    <property type="match status" value="1"/>
</dbReference>
<dbReference type="InterPro" id="IPR002347">
    <property type="entry name" value="SDR_fam"/>
</dbReference>
<evidence type="ECO:0000256" key="1">
    <source>
        <dbReference type="ARBA" id="ARBA00006484"/>
    </source>
</evidence>
<keyword evidence="2" id="KW-0560">Oxidoreductase</keyword>
<dbReference type="PANTHER" id="PTHR43669:SF3">
    <property type="entry name" value="ALCOHOL DEHYDROGENASE, PUTATIVE (AFU_ORTHOLOGUE AFUA_3G03445)-RELATED"/>
    <property type="match status" value="1"/>
</dbReference>
<evidence type="ECO:0000313" key="3">
    <source>
        <dbReference type="EMBL" id="NIA56883.1"/>
    </source>
</evidence>
<organism evidence="3 4">
    <name type="scientific">Telluria antibiotica</name>
    <dbReference type="NCBI Taxonomy" id="2717319"/>
    <lineage>
        <taxon>Bacteria</taxon>
        <taxon>Pseudomonadati</taxon>
        <taxon>Pseudomonadota</taxon>
        <taxon>Betaproteobacteria</taxon>
        <taxon>Burkholderiales</taxon>
        <taxon>Oxalobacteraceae</taxon>
        <taxon>Telluria group</taxon>
        <taxon>Telluria</taxon>
    </lineage>
</organism>
<reference evidence="3 4" key="1">
    <citation type="submission" date="2020-03" db="EMBL/GenBank/DDBJ databases">
        <title>Genome sequence of strain Massilia sp. TW-1.</title>
        <authorList>
            <person name="Chaudhary D.K."/>
        </authorList>
    </citation>
    <scope>NUCLEOTIDE SEQUENCE [LARGE SCALE GENOMIC DNA]</scope>
    <source>
        <strain evidence="3 4">TW-1</strain>
    </source>
</reference>
<proteinExistence type="inferred from homology"/>
<gene>
    <name evidence="3" type="ORF">HAV22_24990</name>
</gene>
<dbReference type="PRINTS" id="PR00081">
    <property type="entry name" value="GDHRDH"/>
</dbReference>
<dbReference type="EMBL" id="JAAQOM010000018">
    <property type="protein sequence ID" value="NIA56883.1"/>
    <property type="molecule type" value="Genomic_DNA"/>
</dbReference>
<dbReference type="InterPro" id="IPR036291">
    <property type="entry name" value="NAD(P)-bd_dom_sf"/>
</dbReference>
<sequence>MSSVPASGKGLFDLGGQVALVTGAAQGLGSAIAAALGAHGAAVVLADCDAAGCAAAADALRADGVDALPIPCDVADPAAVVRLVDVAAGWRGRIDTLVCNAGVQGPAEPLAETTDADRDHVFGVNLQGAARLANLIVPSVAGRAGGFITGQTLVVDGSTLITD</sequence>
<dbReference type="SUPFAM" id="SSF51735">
    <property type="entry name" value="NAD(P)-binding Rossmann-fold domains"/>
    <property type="match status" value="1"/>
</dbReference>
<evidence type="ECO:0000313" key="4">
    <source>
        <dbReference type="Proteomes" id="UP000716322"/>
    </source>
</evidence>
<comment type="similarity">
    <text evidence="1">Belongs to the short-chain dehydrogenases/reductases (SDR) family.</text>
</comment>
<name>A0ABX0PKB2_9BURK</name>